<organism evidence="2 3">
    <name type="scientific">Deinococcus arcticus</name>
    <dbReference type="NCBI Taxonomy" id="2136176"/>
    <lineage>
        <taxon>Bacteria</taxon>
        <taxon>Thermotogati</taxon>
        <taxon>Deinococcota</taxon>
        <taxon>Deinococci</taxon>
        <taxon>Deinococcales</taxon>
        <taxon>Deinococcaceae</taxon>
        <taxon>Deinococcus</taxon>
    </lineage>
</organism>
<dbReference type="Proteomes" id="UP000240317">
    <property type="component" value="Unassembled WGS sequence"/>
</dbReference>
<dbReference type="RefSeq" id="WP_107138817.1">
    <property type="nucleotide sequence ID" value="NZ_PYSV01000015.1"/>
</dbReference>
<dbReference type="GO" id="GO:0016075">
    <property type="term" value="P:rRNA catabolic process"/>
    <property type="evidence" value="ECO:0007669"/>
    <property type="project" value="TreeGrafter"/>
</dbReference>
<dbReference type="PIRSF" id="PIRSF033490">
    <property type="entry name" value="MazF"/>
    <property type="match status" value="1"/>
</dbReference>
<keyword evidence="1" id="KW-0378">Hydrolase</keyword>
<protein>
    <recommendedName>
        <fullName evidence="1">mRNA interferase</fullName>
        <ecNumber evidence="1">3.1.-.-</ecNumber>
    </recommendedName>
</protein>
<keyword evidence="3" id="KW-1185">Reference proteome</keyword>
<comment type="similarity">
    <text evidence="1">Belongs to the PemK/MazF family.</text>
</comment>
<dbReference type="GO" id="GO:0016787">
    <property type="term" value="F:hydrolase activity"/>
    <property type="evidence" value="ECO:0007669"/>
    <property type="project" value="UniProtKB-KW"/>
</dbReference>
<dbReference type="GO" id="GO:0006402">
    <property type="term" value="P:mRNA catabolic process"/>
    <property type="evidence" value="ECO:0007669"/>
    <property type="project" value="TreeGrafter"/>
</dbReference>
<sequence length="111" mass="12041">MKRGDVYMVNFDPGVPGEPARTRPAVLLTNDLANETLPHVVVAPVTSNVQRVYPFDVVLDAGSCGLPETSRVQLNSVRGLNRGRLGRFVGHLTPAQVKDVDTKLKTHLGLL</sequence>
<proteinExistence type="inferred from homology"/>
<gene>
    <name evidence="2" type="ORF">C8263_14265</name>
</gene>
<accession>A0A2T3W5C6</accession>
<dbReference type="SUPFAM" id="SSF50118">
    <property type="entry name" value="Cell growth inhibitor/plasmid maintenance toxic component"/>
    <property type="match status" value="1"/>
</dbReference>
<dbReference type="GO" id="GO:0004521">
    <property type="term" value="F:RNA endonuclease activity"/>
    <property type="evidence" value="ECO:0007669"/>
    <property type="project" value="TreeGrafter"/>
</dbReference>
<dbReference type="OrthoDB" id="9808744at2"/>
<dbReference type="Pfam" id="PF02452">
    <property type="entry name" value="PemK_toxin"/>
    <property type="match status" value="1"/>
</dbReference>
<evidence type="ECO:0000313" key="3">
    <source>
        <dbReference type="Proteomes" id="UP000240317"/>
    </source>
</evidence>
<dbReference type="InterPro" id="IPR003477">
    <property type="entry name" value="PemK-like"/>
</dbReference>
<comment type="function">
    <text evidence="1">Toxic component of a type II toxin-antitoxin (TA) system.</text>
</comment>
<dbReference type="InterPro" id="IPR011067">
    <property type="entry name" value="Plasmid_toxin/cell-grow_inhib"/>
</dbReference>
<dbReference type="GO" id="GO:0003677">
    <property type="term" value="F:DNA binding"/>
    <property type="evidence" value="ECO:0007669"/>
    <property type="project" value="InterPro"/>
</dbReference>
<dbReference type="Gene3D" id="2.30.30.110">
    <property type="match status" value="1"/>
</dbReference>
<dbReference type="EMBL" id="PYSV01000015">
    <property type="protein sequence ID" value="PTA67079.1"/>
    <property type="molecule type" value="Genomic_DNA"/>
</dbReference>
<keyword evidence="1" id="KW-0540">Nuclease</keyword>
<dbReference type="AlphaFoldDB" id="A0A2T3W5C6"/>
<comment type="caution">
    <text evidence="2">The sequence shown here is derived from an EMBL/GenBank/DDBJ whole genome shotgun (WGS) entry which is preliminary data.</text>
</comment>
<name>A0A2T3W5C6_9DEIO</name>
<dbReference type="EC" id="3.1.-.-" evidence="1"/>
<evidence type="ECO:0000313" key="2">
    <source>
        <dbReference type="EMBL" id="PTA67079.1"/>
    </source>
</evidence>
<dbReference type="PANTHER" id="PTHR33988">
    <property type="entry name" value="ENDORIBONUCLEASE MAZF-RELATED"/>
    <property type="match status" value="1"/>
</dbReference>
<keyword evidence="1" id="KW-0255">Endonuclease</keyword>
<reference evidence="2 3" key="1">
    <citation type="submission" date="2018-03" db="EMBL/GenBank/DDBJ databases">
        <title>Draft genome of Deinococcus sp. OD32.</title>
        <authorList>
            <person name="Wang X.-P."/>
            <person name="Du Z.-J."/>
        </authorList>
    </citation>
    <scope>NUCLEOTIDE SEQUENCE [LARGE SCALE GENOMIC DNA]</scope>
    <source>
        <strain evidence="2 3">OD32</strain>
    </source>
</reference>
<evidence type="ECO:0000256" key="1">
    <source>
        <dbReference type="PIRNR" id="PIRNR033490"/>
    </source>
</evidence>